<dbReference type="InterPro" id="IPR009057">
    <property type="entry name" value="Homeodomain-like_sf"/>
</dbReference>
<protein>
    <recommendedName>
        <fullName evidence="2">HTH CENPB-type domain-containing protein</fullName>
    </recommendedName>
</protein>
<dbReference type="PROSITE" id="PS51253">
    <property type="entry name" value="HTH_CENPB"/>
    <property type="match status" value="1"/>
</dbReference>
<dbReference type="Pfam" id="PF03221">
    <property type="entry name" value="HTH_Tnp_Tc5"/>
    <property type="match status" value="1"/>
</dbReference>
<proteinExistence type="predicted"/>
<keyword evidence="1" id="KW-0238">DNA-binding</keyword>
<dbReference type="STRING" id="157072.A0A024T814"/>
<evidence type="ECO:0000313" key="3">
    <source>
        <dbReference type="EMBL" id="ETV90093.1"/>
    </source>
</evidence>
<gene>
    <name evidence="3" type="ORF">H310_15074</name>
</gene>
<dbReference type="RefSeq" id="XP_008881274.1">
    <property type="nucleotide sequence ID" value="XM_008883052.1"/>
</dbReference>
<name>A0A024T814_9STRA</name>
<feature type="domain" description="HTH CENPB-type" evidence="2">
    <location>
        <begin position="13"/>
        <end position="84"/>
    </location>
</feature>
<dbReference type="InterPro" id="IPR006600">
    <property type="entry name" value="HTH_CenpB_DNA-bd_dom"/>
</dbReference>
<dbReference type="SMART" id="SM00674">
    <property type="entry name" value="CENPB"/>
    <property type="match status" value="1"/>
</dbReference>
<accession>A0A024T814</accession>
<dbReference type="AlphaFoldDB" id="A0A024T814"/>
<organism evidence="3">
    <name type="scientific">Aphanomyces invadans</name>
    <dbReference type="NCBI Taxonomy" id="157072"/>
    <lineage>
        <taxon>Eukaryota</taxon>
        <taxon>Sar</taxon>
        <taxon>Stramenopiles</taxon>
        <taxon>Oomycota</taxon>
        <taxon>Saprolegniomycetes</taxon>
        <taxon>Saprolegniales</taxon>
        <taxon>Verrucalvaceae</taxon>
        <taxon>Aphanomyces</taxon>
    </lineage>
</organism>
<evidence type="ECO:0000259" key="2">
    <source>
        <dbReference type="PROSITE" id="PS51253"/>
    </source>
</evidence>
<dbReference type="GeneID" id="20092124"/>
<dbReference type="VEuPathDB" id="FungiDB:H310_15074"/>
<dbReference type="GO" id="GO:0003677">
    <property type="term" value="F:DNA binding"/>
    <property type="evidence" value="ECO:0007669"/>
    <property type="project" value="UniProtKB-KW"/>
</dbReference>
<dbReference type="SUPFAM" id="SSF46689">
    <property type="entry name" value="Homeodomain-like"/>
    <property type="match status" value="1"/>
</dbReference>
<dbReference type="EMBL" id="KI914110">
    <property type="protein sequence ID" value="ETV90093.1"/>
    <property type="molecule type" value="Genomic_DNA"/>
</dbReference>
<evidence type="ECO:0000256" key="1">
    <source>
        <dbReference type="ARBA" id="ARBA00023125"/>
    </source>
</evidence>
<sequence>MKSYNIANKAMHRRSNLKPPKFPELESKLATWVDAAYASNVCITRPNLNQKALRLAAQLGISQFSASQGWLFEFQWRHNFRVHRLHGESASVEPNVVKTGQESLLVDTGFYEA</sequence>
<dbReference type="OrthoDB" id="75249at2759"/>
<reference evidence="3" key="1">
    <citation type="submission" date="2013-12" db="EMBL/GenBank/DDBJ databases">
        <title>The Genome Sequence of Aphanomyces invadans NJM9701.</title>
        <authorList>
            <consortium name="The Broad Institute Genomics Platform"/>
            <person name="Russ C."/>
            <person name="Tyler B."/>
            <person name="van West P."/>
            <person name="Dieguez-Uribeondo J."/>
            <person name="Young S.K."/>
            <person name="Zeng Q."/>
            <person name="Gargeya S."/>
            <person name="Fitzgerald M."/>
            <person name="Abouelleil A."/>
            <person name="Alvarado L."/>
            <person name="Chapman S.B."/>
            <person name="Gainer-Dewar J."/>
            <person name="Goldberg J."/>
            <person name="Griggs A."/>
            <person name="Gujja S."/>
            <person name="Hansen M."/>
            <person name="Howarth C."/>
            <person name="Imamovic A."/>
            <person name="Ireland A."/>
            <person name="Larimer J."/>
            <person name="McCowan C."/>
            <person name="Murphy C."/>
            <person name="Pearson M."/>
            <person name="Poon T.W."/>
            <person name="Priest M."/>
            <person name="Roberts A."/>
            <person name="Saif S."/>
            <person name="Shea T."/>
            <person name="Sykes S."/>
            <person name="Wortman J."/>
            <person name="Nusbaum C."/>
            <person name="Birren B."/>
        </authorList>
    </citation>
    <scope>NUCLEOTIDE SEQUENCE [LARGE SCALE GENOMIC DNA]</scope>
    <source>
        <strain evidence="3">NJM9701</strain>
    </source>
</reference>
<dbReference type="Gene3D" id="1.10.10.60">
    <property type="entry name" value="Homeodomain-like"/>
    <property type="match status" value="1"/>
</dbReference>